<gene>
    <name evidence="2" type="ORF">PACLA_8A085415</name>
</gene>
<feature type="compositionally biased region" description="Polar residues" evidence="1">
    <location>
        <begin position="51"/>
        <end position="60"/>
    </location>
</feature>
<dbReference type="OrthoDB" id="10025068at2759"/>
<sequence>TIGSQKSTQKRKKPMSSKESLMSNKVPILEKRVKSVGMIALKNKDDDEPTYTVTIGSQKPTQKRKKKRKRLSSTNPRRLSSKGSPGGNNKSHAAPVKMCGSCKDETPLSSDRDKWPIDKIEIGCFHQICKLLDLAVRSKEPLMNGLGGFDQTTAACIKTKYETRGGSGTAEEVLSKWGSRNQENNNVGALKKILKDTMQRDDVVDKIEKWEKLSVCHGCGIKFKKPH</sequence>
<proteinExistence type="predicted"/>
<organism evidence="2 3">
    <name type="scientific">Paramuricea clavata</name>
    <name type="common">Red gorgonian</name>
    <name type="synonym">Violescent sea-whip</name>
    <dbReference type="NCBI Taxonomy" id="317549"/>
    <lineage>
        <taxon>Eukaryota</taxon>
        <taxon>Metazoa</taxon>
        <taxon>Cnidaria</taxon>
        <taxon>Anthozoa</taxon>
        <taxon>Octocorallia</taxon>
        <taxon>Malacalcyonacea</taxon>
        <taxon>Plexauridae</taxon>
        <taxon>Paramuricea</taxon>
    </lineage>
</organism>
<evidence type="ECO:0000313" key="3">
    <source>
        <dbReference type="Proteomes" id="UP001152795"/>
    </source>
</evidence>
<feature type="region of interest" description="Disordered" evidence="1">
    <location>
        <begin position="1"/>
        <end position="28"/>
    </location>
</feature>
<comment type="caution">
    <text evidence="2">The sequence shown here is derived from an EMBL/GenBank/DDBJ whole genome shotgun (WGS) entry which is preliminary data.</text>
</comment>
<keyword evidence="3" id="KW-1185">Reference proteome</keyword>
<feature type="compositionally biased region" description="Basic residues" evidence="1">
    <location>
        <begin position="61"/>
        <end position="71"/>
    </location>
</feature>
<dbReference type="InterPro" id="IPR011029">
    <property type="entry name" value="DEATH-like_dom_sf"/>
</dbReference>
<dbReference type="GO" id="GO:0007165">
    <property type="term" value="P:signal transduction"/>
    <property type="evidence" value="ECO:0007669"/>
    <property type="project" value="InterPro"/>
</dbReference>
<dbReference type="SUPFAM" id="SSF47986">
    <property type="entry name" value="DEATH domain"/>
    <property type="match status" value="1"/>
</dbReference>
<name>A0A7D9EDU3_PARCT</name>
<dbReference type="Gene3D" id="1.10.533.10">
    <property type="entry name" value="Death Domain, Fas"/>
    <property type="match status" value="1"/>
</dbReference>
<dbReference type="InterPro" id="IPR000488">
    <property type="entry name" value="Death_dom"/>
</dbReference>
<feature type="region of interest" description="Disordered" evidence="1">
    <location>
        <begin position="41"/>
        <end position="110"/>
    </location>
</feature>
<protein>
    <submittedName>
        <fullName evidence="2">---NA</fullName>
    </submittedName>
</protein>
<dbReference type="Proteomes" id="UP001152795">
    <property type="component" value="Unassembled WGS sequence"/>
</dbReference>
<dbReference type="EMBL" id="CACRXK020005886">
    <property type="protein sequence ID" value="CAB4007715.1"/>
    <property type="molecule type" value="Genomic_DNA"/>
</dbReference>
<dbReference type="Pfam" id="PF00531">
    <property type="entry name" value="Death"/>
    <property type="match status" value="1"/>
</dbReference>
<feature type="compositionally biased region" description="Low complexity" evidence="1">
    <location>
        <begin position="81"/>
        <end position="91"/>
    </location>
</feature>
<accession>A0A7D9EDU3</accession>
<evidence type="ECO:0000256" key="1">
    <source>
        <dbReference type="SAM" id="MobiDB-lite"/>
    </source>
</evidence>
<feature type="non-terminal residue" evidence="2">
    <location>
        <position position="227"/>
    </location>
</feature>
<reference evidence="2" key="1">
    <citation type="submission" date="2020-04" db="EMBL/GenBank/DDBJ databases">
        <authorList>
            <person name="Alioto T."/>
            <person name="Alioto T."/>
            <person name="Gomez Garrido J."/>
        </authorList>
    </citation>
    <scope>NUCLEOTIDE SEQUENCE</scope>
    <source>
        <strain evidence="2">A484AB</strain>
    </source>
</reference>
<evidence type="ECO:0000313" key="2">
    <source>
        <dbReference type="EMBL" id="CAB4007715.1"/>
    </source>
</evidence>
<dbReference type="AlphaFoldDB" id="A0A7D9EDU3"/>